<organism evidence="4 5">
    <name type="scientific">Adineta ricciae</name>
    <name type="common">Rotifer</name>
    <dbReference type="NCBI Taxonomy" id="249248"/>
    <lineage>
        <taxon>Eukaryota</taxon>
        <taxon>Metazoa</taxon>
        <taxon>Spiralia</taxon>
        <taxon>Gnathifera</taxon>
        <taxon>Rotifera</taxon>
        <taxon>Eurotatoria</taxon>
        <taxon>Bdelloidea</taxon>
        <taxon>Adinetida</taxon>
        <taxon>Adinetidae</taxon>
        <taxon>Adineta</taxon>
    </lineage>
</organism>
<dbReference type="SUPFAM" id="SSF74853">
    <property type="entry name" value="Lamin A/C globular tail domain"/>
    <property type="match status" value="1"/>
</dbReference>
<reference evidence="4" key="1">
    <citation type="submission" date="2021-02" db="EMBL/GenBank/DDBJ databases">
        <authorList>
            <person name="Nowell W R."/>
        </authorList>
    </citation>
    <scope>NUCLEOTIDE SEQUENCE</scope>
</reference>
<keyword evidence="1" id="KW-0175">Coiled coil</keyword>
<dbReference type="PANTHER" id="PTHR45721">
    <property type="entry name" value="LAMIN DM0-RELATED"/>
    <property type="match status" value="1"/>
</dbReference>
<dbReference type="AlphaFoldDB" id="A0A814TKC3"/>
<dbReference type="GO" id="GO:0006998">
    <property type="term" value="P:nuclear envelope organization"/>
    <property type="evidence" value="ECO:0007669"/>
    <property type="project" value="TreeGrafter"/>
</dbReference>
<accession>A0A814TKC3</accession>
<dbReference type="GO" id="GO:0031507">
    <property type="term" value="P:heterochromatin formation"/>
    <property type="evidence" value="ECO:0007669"/>
    <property type="project" value="TreeGrafter"/>
</dbReference>
<dbReference type="InterPro" id="IPR036415">
    <property type="entry name" value="Lamin_tail_dom_sf"/>
</dbReference>
<protein>
    <recommendedName>
        <fullName evidence="3">LTD domain-containing protein</fullName>
    </recommendedName>
</protein>
<dbReference type="GO" id="GO:0005200">
    <property type="term" value="F:structural constituent of cytoskeleton"/>
    <property type="evidence" value="ECO:0007669"/>
    <property type="project" value="TreeGrafter"/>
</dbReference>
<gene>
    <name evidence="4" type="ORF">XAT740_LOCUS21565</name>
</gene>
<feature type="domain" description="LTD" evidence="3">
    <location>
        <begin position="20"/>
        <end position="137"/>
    </location>
</feature>
<dbReference type="PANTHER" id="PTHR45721:SF12">
    <property type="entry name" value="INTERMEDIATE FILAMENT PROTEIN IFA-1"/>
    <property type="match status" value="1"/>
</dbReference>
<sequence>MEMNTNIDANTSEESNEIQAKSTVQRSAKGPVCIDECSFDGKYIQLANTSALKDADLSGWYLVRSVDNAPEISFTMPANCKLDKRKTVRIYAGNKDDGKSSCDLVSADFNTWGVGHVIVTRLLNRDKDEKAVHIQRFLD</sequence>
<dbReference type="GO" id="GO:0005652">
    <property type="term" value="C:nuclear lamina"/>
    <property type="evidence" value="ECO:0007669"/>
    <property type="project" value="TreeGrafter"/>
</dbReference>
<name>A0A814TKC3_ADIRI</name>
<comment type="caution">
    <text evidence="4">The sequence shown here is derived from an EMBL/GenBank/DDBJ whole genome shotgun (WGS) entry which is preliminary data.</text>
</comment>
<dbReference type="Pfam" id="PF00932">
    <property type="entry name" value="LTD"/>
    <property type="match status" value="1"/>
</dbReference>
<dbReference type="GO" id="GO:0090435">
    <property type="term" value="P:protein localization to nuclear envelope"/>
    <property type="evidence" value="ECO:0007669"/>
    <property type="project" value="TreeGrafter"/>
</dbReference>
<evidence type="ECO:0000259" key="3">
    <source>
        <dbReference type="PROSITE" id="PS51841"/>
    </source>
</evidence>
<evidence type="ECO:0000256" key="2">
    <source>
        <dbReference type="SAM" id="MobiDB-lite"/>
    </source>
</evidence>
<feature type="region of interest" description="Disordered" evidence="2">
    <location>
        <begin position="1"/>
        <end position="23"/>
    </location>
</feature>
<proteinExistence type="predicted"/>
<dbReference type="Proteomes" id="UP000663828">
    <property type="component" value="Unassembled WGS sequence"/>
</dbReference>
<keyword evidence="5" id="KW-1185">Reference proteome</keyword>
<evidence type="ECO:0000313" key="5">
    <source>
        <dbReference type="Proteomes" id="UP000663828"/>
    </source>
</evidence>
<dbReference type="GO" id="GO:0007097">
    <property type="term" value="P:nuclear migration"/>
    <property type="evidence" value="ECO:0007669"/>
    <property type="project" value="TreeGrafter"/>
</dbReference>
<dbReference type="GO" id="GO:0051664">
    <property type="term" value="P:nuclear pore localization"/>
    <property type="evidence" value="ECO:0007669"/>
    <property type="project" value="TreeGrafter"/>
</dbReference>
<dbReference type="InterPro" id="IPR001322">
    <property type="entry name" value="Lamin_tail_dom"/>
</dbReference>
<dbReference type="Gene3D" id="2.60.40.1260">
    <property type="entry name" value="Lamin Tail domain"/>
    <property type="match status" value="1"/>
</dbReference>
<dbReference type="PROSITE" id="PS51841">
    <property type="entry name" value="LTD"/>
    <property type="match status" value="1"/>
</dbReference>
<evidence type="ECO:0000256" key="1">
    <source>
        <dbReference type="ARBA" id="ARBA00023054"/>
    </source>
</evidence>
<evidence type="ECO:0000313" key="4">
    <source>
        <dbReference type="EMBL" id="CAF1162551.1"/>
    </source>
</evidence>
<dbReference type="EMBL" id="CAJNOR010001551">
    <property type="protein sequence ID" value="CAF1162551.1"/>
    <property type="molecule type" value="Genomic_DNA"/>
</dbReference>